<gene>
    <name evidence="2" type="ORF">CPAG_06679</name>
</gene>
<sequence>MPVDSFRVARRSPSKTFTPRLPRNAKKAFPSRTSNRSPSRVKRLTRRDHVSENSDGLIARMQVAASKTLRRKHGTARQIQPPSRREGRGGAPPRPRCRYLGVSPRSGEDGDLQGF</sequence>
<dbReference type="Proteomes" id="UP000054567">
    <property type="component" value="Unassembled WGS sequence"/>
</dbReference>
<dbReference type="VEuPathDB" id="FungiDB:CPAG_06679"/>
<reference evidence="2 3" key="1">
    <citation type="submission" date="2007-06" db="EMBL/GenBank/DDBJ databases">
        <title>The Genome Sequence of Coccidioides posadasii RMSCC_3488.</title>
        <authorList>
            <consortium name="Coccidioides Genome Resources Consortium"/>
            <consortium name="The Broad Institute Genome Sequencing Platform"/>
            <person name="Henn M.R."/>
            <person name="Sykes S."/>
            <person name="Young S."/>
            <person name="Jaffe D."/>
            <person name="Berlin A."/>
            <person name="Alvarez P."/>
            <person name="Butler J."/>
            <person name="Gnerre S."/>
            <person name="Grabherr M."/>
            <person name="Mauceli E."/>
            <person name="Brockman W."/>
            <person name="Kodira C."/>
            <person name="Alvarado L."/>
            <person name="Zeng Q."/>
            <person name="Crawford M."/>
            <person name="Antoine C."/>
            <person name="Devon K."/>
            <person name="Galgiani J."/>
            <person name="Orsborn K."/>
            <person name="Lewis M.L."/>
            <person name="Nusbaum C."/>
            <person name="Galagan J."/>
            <person name="Birren B."/>
        </authorList>
    </citation>
    <scope>NUCLEOTIDE SEQUENCE [LARGE SCALE GENOMIC DNA]</scope>
    <source>
        <strain evidence="2 3">RMSCC 3488</strain>
    </source>
</reference>
<reference evidence="3" key="2">
    <citation type="journal article" date="2009" name="Genome Res.">
        <title>Comparative genomic analyses of the human fungal pathogens Coccidioides and their relatives.</title>
        <authorList>
            <person name="Sharpton T.J."/>
            <person name="Stajich J.E."/>
            <person name="Rounsley S.D."/>
            <person name="Gardner M.J."/>
            <person name="Wortman J.R."/>
            <person name="Jordar V.S."/>
            <person name="Maiti R."/>
            <person name="Kodira C.D."/>
            <person name="Neafsey D.E."/>
            <person name="Zeng Q."/>
            <person name="Hung C.-Y."/>
            <person name="McMahan C."/>
            <person name="Muszewska A."/>
            <person name="Grynberg M."/>
            <person name="Mandel M.A."/>
            <person name="Kellner E.M."/>
            <person name="Barker B.M."/>
            <person name="Galgiani J.N."/>
            <person name="Orbach M.J."/>
            <person name="Kirkland T.N."/>
            <person name="Cole G.T."/>
            <person name="Henn M.R."/>
            <person name="Birren B.W."/>
            <person name="Taylor J.W."/>
        </authorList>
    </citation>
    <scope>NUCLEOTIDE SEQUENCE [LARGE SCALE GENOMIC DNA]</scope>
    <source>
        <strain evidence="3">RMSCC 3488</strain>
    </source>
</reference>
<evidence type="ECO:0000313" key="2">
    <source>
        <dbReference type="EMBL" id="KMM70367.1"/>
    </source>
</evidence>
<protein>
    <submittedName>
        <fullName evidence="2">Uncharacterized protein</fullName>
    </submittedName>
</protein>
<accession>A0A0J6IF10</accession>
<proteinExistence type="predicted"/>
<evidence type="ECO:0000256" key="1">
    <source>
        <dbReference type="SAM" id="MobiDB-lite"/>
    </source>
</evidence>
<feature type="region of interest" description="Disordered" evidence="1">
    <location>
        <begin position="1"/>
        <end position="115"/>
    </location>
</feature>
<reference evidence="3" key="3">
    <citation type="journal article" date="2010" name="Genome Res.">
        <title>Population genomic sequencing of Coccidioides fungi reveals recent hybridization and transposon control.</title>
        <authorList>
            <person name="Neafsey D.E."/>
            <person name="Barker B.M."/>
            <person name="Sharpton T.J."/>
            <person name="Stajich J.E."/>
            <person name="Park D.J."/>
            <person name="Whiston E."/>
            <person name="Hung C.-Y."/>
            <person name="McMahan C."/>
            <person name="White J."/>
            <person name="Sykes S."/>
            <person name="Heiman D."/>
            <person name="Young S."/>
            <person name="Zeng Q."/>
            <person name="Abouelleil A."/>
            <person name="Aftuck L."/>
            <person name="Bessette D."/>
            <person name="Brown A."/>
            <person name="FitzGerald M."/>
            <person name="Lui A."/>
            <person name="Macdonald J.P."/>
            <person name="Priest M."/>
            <person name="Orbach M.J."/>
            <person name="Galgiani J.N."/>
            <person name="Kirkland T.N."/>
            <person name="Cole G.T."/>
            <person name="Birren B.W."/>
            <person name="Henn M.R."/>
            <person name="Taylor J.W."/>
            <person name="Rounsley S.D."/>
        </authorList>
    </citation>
    <scope>NUCLEOTIDE SEQUENCE [LARGE SCALE GENOMIC DNA]</scope>
    <source>
        <strain evidence="3">RMSCC 3488</strain>
    </source>
</reference>
<name>A0A0J6IF10_COCPO</name>
<evidence type="ECO:0000313" key="3">
    <source>
        <dbReference type="Proteomes" id="UP000054567"/>
    </source>
</evidence>
<dbReference type="AlphaFoldDB" id="A0A0J6IF10"/>
<dbReference type="EMBL" id="DS268112">
    <property type="protein sequence ID" value="KMM70367.1"/>
    <property type="molecule type" value="Genomic_DNA"/>
</dbReference>
<organism evidence="2 3">
    <name type="scientific">Coccidioides posadasii RMSCC 3488</name>
    <dbReference type="NCBI Taxonomy" id="454284"/>
    <lineage>
        <taxon>Eukaryota</taxon>
        <taxon>Fungi</taxon>
        <taxon>Dikarya</taxon>
        <taxon>Ascomycota</taxon>
        <taxon>Pezizomycotina</taxon>
        <taxon>Eurotiomycetes</taxon>
        <taxon>Eurotiomycetidae</taxon>
        <taxon>Onygenales</taxon>
        <taxon>Onygenaceae</taxon>
        <taxon>Coccidioides</taxon>
    </lineage>
</organism>